<dbReference type="PANTHER" id="PTHR43721">
    <property type="entry name" value="ELONGATION FACTOR TU-RELATED"/>
    <property type="match status" value="1"/>
</dbReference>
<protein>
    <recommendedName>
        <fullName evidence="4">GTP-binding protein 2</fullName>
    </recommendedName>
</protein>
<evidence type="ECO:0008006" key="4">
    <source>
        <dbReference type="Google" id="ProtNLM"/>
    </source>
</evidence>
<feature type="compositionally biased region" description="Low complexity" evidence="1">
    <location>
        <begin position="338"/>
        <end position="363"/>
    </location>
</feature>
<reference evidence="2 3" key="1">
    <citation type="submission" date="2014-04" db="EMBL/GenBank/DDBJ databases">
        <authorList>
            <consortium name="DOE Joint Genome Institute"/>
            <person name="Kuo A."/>
            <person name="Tarkka M."/>
            <person name="Buscot F."/>
            <person name="Kohler A."/>
            <person name="Nagy L.G."/>
            <person name="Floudas D."/>
            <person name="Copeland A."/>
            <person name="Barry K.W."/>
            <person name="Cichocki N."/>
            <person name="Veneault-Fourrey C."/>
            <person name="LaButti K."/>
            <person name="Lindquist E.A."/>
            <person name="Lipzen A."/>
            <person name="Lundell T."/>
            <person name="Morin E."/>
            <person name="Murat C."/>
            <person name="Sun H."/>
            <person name="Tunlid A."/>
            <person name="Henrissat B."/>
            <person name="Grigoriev I.V."/>
            <person name="Hibbett D.S."/>
            <person name="Martin F."/>
            <person name="Nordberg H.P."/>
            <person name="Cantor M.N."/>
            <person name="Hua S.X."/>
        </authorList>
    </citation>
    <scope>NUCLEOTIDE SEQUENCE [LARGE SCALE GENOMIC DNA]</scope>
    <source>
        <strain evidence="2 3">F 1598</strain>
    </source>
</reference>
<gene>
    <name evidence="2" type="ORF">PILCRDRAFT_93457</name>
</gene>
<feature type="region of interest" description="Disordered" evidence="1">
    <location>
        <begin position="128"/>
        <end position="148"/>
    </location>
</feature>
<feature type="compositionally biased region" description="Low complexity" evidence="1">
    <location>
        <begin position="268"/>
        <end position="286"/>
    </location>
</feature>
<proteinExistence type="predicted"/>
<keyword evidence="3" id="KW-1185">Reference proteome</keyword>
<dbReference type="EMBL" id="KN833130">
    <property type="protein sequence ID" value="KIM72461.1"/>
    <property type="molecule type" value="Genomic_DNA"/>
</dbReference>
<dbReference type="PANTHER" id="PTHR43721:SF3">
    <property type="entry name" value="GTP-BINDING PROTEIN 2"/>
    <property type="match status" value="1"/>
</dbReference>
<dbReference type="HOGENOM" id="CLU_034394_1_1_1"/>
<dbReference type="AlphaFoldDB" id="A0A0C3EXG2"/>
<dbReference type="Proteomes" id="UP000054166">
    <property type="component" value="Unassembled WGS sequence"/>
</dbReference>
<dbReference type="STRING" id="765440.A0A0C3EXG2"/>
<dbReference type="InParanoid" id="A0A0C3EXG2"/>
<evidence type="ECO:0000313" key="2">
    <source>
        <dbReference type="EMBL" id="KIM72461.1"/>
    </source>
</evidence>
<feature type="region of interest" description="Disordered" evidence="1">
    <location>
        <begin position="338"/>
        <end position="388"/>
    </location>
</feature>
<dbReference type="GO" id="GO:0003746">
    <property type="term" value="F:translation elongation factor activity"/>
    <property type="evidence" value="ECO:0007669"/>
    <property type="project" value="TreeGrafter"/>
</dbReference>
<evidence type="ECO:0000256" key="1">
    <source>
        <dbReference type="SAM" id="MobiDB-lite"/>
    </source>
</evidence>
<evidence type="ECO:0000313" key="3">
    <source>
        <dbReference type="Proteomes" id="UP000054166"/>
    </source>
</evidence>
<name>A0A0C3EXG2_PILCF</name>
<feature type="compositionally biased region" description="Polar residues" evidence="1">
    <location>
        <begin position="228"/>
        <end position="248"/>
    </location>
</feature>
<accession>A0A0C3EXG2</accession>
<organism evidence="2 3">
    <name type="scientific">Piloderma croceum (strain F 1598)</name>
    <dbReference type="NCBI Taxonomy" id="765440"/>
    <lineage>
        <taxon>Eukaryota</taxon>
        <taxon>Fungi</taxon>
        <taxon>Dikarya</taxon>
        <taxon>Basidiomycota</taxon>
        <taxon>Agaricomycotina</taxon>
        <taxon>Agaricomycetes</taxon>
        <taxon>Agaricomycetidae</taxon>
        <taxon>Atheliales</taxon>
        <taxon>Atheliaceae</taxon>
        <taxon>Piloderma</taxon>
    </lineage>
</organism>
<sequence length="462" mass="49396">MFGESDLGESPRVPSPWEAILSVTPPKLVPEADQGNIEYKLQLLSPSPARFARLVTQLKWRLLEGGGQAYYELGVADSGALVGLRRSELERTLETLECMAGEIGASVIVVREIEVPKGMRVGVREAGRRRRCGVEESPSPLTLDASPGLFPMDSDPDVPALTLTSPITVSESEHSTDLEISTVYKPRPIRLSPSPSPSPHSNPVSRSQPPSQPKWYPKTKHPPPDTPSPSETHTQGYTNAQHRQTKQQAKALYRRLARDRRRVDKQRLNSPDSNSPNSASTPNSNSDQSPPHEHPRIHRDTQSPAAAAAAEELVHGLETLHVTVVSTAAVSIPVAPIAAASPSPSPSGSRSGSESGEPSLTSPAPSPCSSPTPASTSPSSSSTTSTLPALTTTITTNLTKHHIRAQHNADGDGDQDNANANVNGCVEEDDDDDGVRLIVEALVVRKLSLEEAFLDFGGFSLI</sequence>
<feature type="compositionally biased region" description="Basic and acidic residues" evidence="1">
    <location>
        <begin position="290"/>
        <end position="301"/>
    </location>
</feature>
<reference evidence="3" key="2">
    <citation type="submission" date="2015-01" db="EMBL/GenBank/DDBJ databases">
        <title>Evolutionary Origins and Diversification of the Mycorrhizal Mutualists.</title>
        <authorList>
            <consortium name="DOE Joint Genome Institute"/>
            <consortium name="Mycorrhizal Genomics Consortium"/>
            <person name="Kohler A."/>
            <person name="Kuo A."/>
            <person name="Nagy L.G."/>
            <person name="Floudas D."/>
            <person name="Copeland A."/>
            <person name="Barry K.W."/>
            <person name="Cichocki N."/>
            <person name="Veneault-Fourrey C."/>
            <person name="LaButti K."/>
            <person name="Lindquist E.A."/>
            <person name="Lipzen A."/>
            <person name="Lundell T."/>
            <person name="Morin E."/>
            <person name="Murat C."/>
            <person name="Riley R."/>
            <person name="Ohm R."/>
            <person name="Sun H."/>
            <person name="Tunlid A."/>
            <person name="Henrissat B."/>
            <person name="Grigoriev I.V."/>
            <person name="Hibbett D.S."/>
            <person name="Martin F."/>
        </authorList>
    </citation>
    <scope>NUCLEOTIDE SEQUENCE [LARGE SCALE GENOMIC DNA]</scope>
    <source>
        <strain evidence="3">F 1598</strain>
    </source>
</reference>
<dbReference type="OrthoDB" id="248233at2759"/>
<feature type="region of interest" description="Disordered" evidence="1">
    <location>
        <begin position="166"/>
        <end position="309"/>
    </location>
</feature>
<dbReference type="InterPro" id="IPR050055">
    <property type="entry name" value="EF-Tu_GTPase"/>
</dbReference>
<feature type="compositionally biased region" description="Low complexity" evidence="1">
    <location>
        <begin position="371"/>
        <end position="388"/>
    </location>
</feature>